<feature type="region of interest" description="Disordered" evidence="1">
    <location>
        <begin position="1"/>
        <end position="33"/>
    </location>
</feature>
<gene>
    <name evidence="2" type="ORF">GOP47_0005518</name>
</gene>
<proteinExistence type="predicted"/>
<evidence type="ECO:0000256" key="1">
    <source>
        <dbReference type="SAM" id="MobiDB-lite"/>
    </source>
</evidence>
<keyword evidence="3" id="KW-1185">Reference proteome</keyword>
<reference evidence="2 3" key="1">
    <citation type="submission" date="2021-01" db="EMBL/GenBank/DDBJ databases">
        <title>Adiantum capillus-veneris genome.</title>
        <authorList>
            <person name="Fang Y."/>
            <person name="Liao Q."/>
        </authorList>
    </citation>
    <scope>NUCLEOTIDE SEQUENCE [LARGE SCALE GENOMIC DNA]</scope>
    <source>
        <strain evidence="2">H3</strain>
        <tissue evidence="2">Leaf</tissue>
    </source>
</reference>
<name>A0A9D4V5A0_ADICA</name>
<organism evidence="2 3">
    <name type="scientific">Adiantum capillus-veneris</name>
    <name type="common">Maidenhair fern</name>
    <dbReference type="NCBI Taxonomy" id="13818"/>
    <lineage>
        <taxon>Eukaryota</taxon>
        <taxon>Viridiplantae</taxon>
        <taxon>Streptophyta</taxon>
        <taxon>Embryophyta</taxon>
        <taxon>Tracheophyta</taxon>
        <taxon>Polypodiopsida</taxon>
        <taxon>Polypodiidae</taxon>
        <taxon>Polypodiales</taxon>
        <taxon>Pteridineae</taxon>
        <taxon>Pteridaceae</taxon>
        <taxon>Vittarioideae</taxon>
        <taxon>Adiantum</taxon>
    </lineage>
</organism>
<dbReference type="EMBL" id="JABFUD020000005">
    <property type="protein sequence ID" value="KAI5080039.1"/>
    <property type="molecule type" value="Genomic_DNA"/>
</dbReference>
<dbReference type="Proteomes" id="UP000886520">
    <property type="component" value="Chromosome 5"/>
</dbReference>
<dbReference type="AlphaFoldDB" id="A0A9D4V5A0"/>
<feature type="compositionally biased region" description="Acidic residues" evidence="1">
    <location>
        <begin position="55"/>
        <end position="68"/>
    </location>
</feature>
<sequence>MEQIENGKGEGKASNHKNPSMRTLVKEAEPKGEKISYQEEASLALLCLQGNPPLEDVDQDLEGEDVEDEIPKMLAHHASSYSGRSRISLP</sequence>
<feature type="region of interest" description="Disordered" evidence="1">
    <location>
        <begin position="51"/>
        <end position="90"/>
    </location>
</feature>
<protein>
    <submittedName>
        <fullName evidence="2">Uncharacterized protein</fullName>
    </submittedName>
</protein>
<feature type="compositionally biased region" description="Polar residues" evidence="1">
    <location>
        <begin position="79"/>
        <end position="90"/>
    </location>
</feature>
<evidence type="ECO:0000313" key="2">
    <source>
        <dbReference type="EMBL" id="KAI5080039.1"/>
    </source>
</evidence>
<feature type="compositionally biased region" description="Basic and acidic residues" evidence="1">
    <location>
        <begin position="24"/>
        <end position="33"/>
    </location>
</feature>
<comment type="caution">
    <text evidence="2">The sequence shown here is derived from an EMBL/GenBank/DDBJ whole genome shotgun (WGS) entry which is preliminary data.</text>
</comment>
<accession>A0A9D4V5A0</accession>
<feature type="compositionally biased region" description="Basic and acidic residues" evidence="1">
    <location>
        <begin position="1"/>
        <end position="13"/>
    </location>
</feature>
<evidence type="ECO:0000313" key="3">
    <source>
        <dbReference type="Proteomes" id="UP000886520"/>
    </source>
</evidence>